<dbReference type="RefSeq" id="XP_018268177.1">
    <property type="nucleotide sequence ID" value="XM_018414896.1"/>
</dbReference>
<evidence type="ECO:0000313" key="2">
    <source>
        <dbReference type="EMBL" id="KPV72128.1"/>
    </source>
</evidence>
<dbReference type="OrthoDB" id="2519628at2759"/>
<sequence length="468" mass="47609">MQLLSILLILVGGASLAATAPTCGPSTFVGTDGACVPCPSPLATCSSATQALTCDRGLWLTPDKKNAATCSDASATGATSCIDGWCLSAGQCFYSKRLPAGTYCPNRVLQLCPGGSGVTKCDSAGATVACNSGDGYHLQSSSKSCVLCHGYELWDAASEKCVCASGTYATDIVGCAQCTDFGALVKTCTEAGPLTCTDGNVLYDGRCFASCPAATFADSPSTCKACDSGVAACSGAGPGSATACGTDSSGTQLYLYQGNCVTSNQCPTGANYVPPGTFADATSGTCVACAERFGEGAYTCTSQGATGCINAIAHEGRCLASCPGGTYQEGQHCNSCSTLSSGSPCSLDMATSCNYLLDEATSTCTSSCRLNPSGSLPATYRSGSACKSCGPLNVYACDEGGPYQCLGPSTYLPRARRPHKCITVDQCLALGQDRFIQRYGPGKILFECTTCNAGMVPTSDKYRCVYGP</sequence>
<dbReference type="InterPro" id="IPR009030">
    <property type="entry name" value="Growth_fac_rcpt_cys_sf"/>
</dbReference>
<dbReference type="GeneID" id="28975344"/>
<dbReference type="InterPro" id="IPR006212">
    <property type="entry name" value="Furin_repeat"/>
</dbReference>
<protein>
    <recommendedName>
        <fullName evidence="4">Tyrosine-protein kinase ephrin type A/B receptor-like domain-containing protein</fullName>
    </recommendedName>
</protein>
<evidence type="ECO:0000256" key="1">
    <source>
        <dbReference type="SAM" id="SignalP"/>
    </source>
</evidence>
<dbReference type="AlphaFoldDB" id="A0A0P9ERZ2"/>
<gene>
    <name evidence="2" type="ORF">RHOBADRAFT_46968</name>
</gene>
<dbReference type="SUPFAM" id="SSF57184">
    <property type="entry name" value="Growth factor receptor domain"/>
    <property type="match status" value="2"/>
</dbReference>
<feature type="chain" id="PRO_5006156699" description="Tyrosine-protein kinase ephrin type A/B receptor-like domain-containing protein" evidence="1">
    <location>
        <begin position="20"/>
        <end position="468"/>
    </location>
</feature>
<dbReference type="SMART" id="SM00261">
    <property type="entry name" value="FU"/>
    <property type="match status" value="3"/>
</dbReference>
<feature type="signal peptide" evidence="1">
    <location>
        <begin position="1"/>
        <end position="19"/>
    </location>
</feature>
<dbReference type="Proteomes" id="UP000053890">
    <property type="component" value="Unassembled WGS sequence"/>
</dbReference>
<keyword evidence="3" id="KW-1185">Reference proteome</keyword>
<keyword evidence="1" id="KW-0732">Signal</keyword>
<dbReference type="STRING" id="578459.A0A0P9ERZ2"/>
<proteinExistence type="predicted"/>
<evidence type="ECO:0008006" key="4">
    <source>
        <dbReference type="Google" id="ProtNLM"/>
    </source>
</evidence>
<reference evidence="2 3" key="1">
    <citation type="journal article" date="2015" name="Front. Microbiol.">
        <title>Genome sequence of the plant growth promoting endophytic yeast Rhodotorula graminis WP1.</title>
        <authorList>
            <person name="Firrincieli A."/>
            <person name="Otillar R."/>
            <person name="Salamov A."/>
            <person name="Schmutz J."/>
            <person name="Khan Z."/>
            <person name="Redman R.S."/>
            <person name="Fleck N.D."/>
            <person name="Lindquist E."/>
            <person name="Grigoriev I.V."/>
            <person name="Doty S.L."/>
        </authorList>
    </citation>
    <scope>NUCLEOTIDE SEQUENCE [LARGE SCALE GENOMIC DNA]</scope>
    <source>
        <strain evidence="2 3">WP1</strain>
    </source>
</reference>
<dbReference type="Gene3D" id="2.10.220.10">
    <property type="entry name" value="Hormone Receptor, Insulin-like Growth Factor Receptor 1, Chain A, domain 2"/>
    <property type="match status" value="1"/>
</dbReference>
<name>A0A0P9ERZ2_RHOGW</name>
<dbReference type="EMBL" id="KQ474088">
    <property type="protein sequence ID" value="KPV72128.1"/>
    <property type="molecule type" value="Genomic_DNA"/>
</dbReference>
<accession>A0A0P9ERZ2</accession>
<evidence type="ECO:0000313" key="3">
    <source>
        <dbReference type="Proteomes" id="UP000053890"/>
    </source>
</evidence>
<organism evidence="2 3">
    <name type="scientific">Rhodotorula graminis (strain WP1)</name>
    <dbReference type="NCBI Taxonomy" id="578459"/>
    <lineage>
        <taxon>Eukaryota</taxon>
        <taxon>Fungi</taxon>
        <taxon>Dikarya</taxon>
        <taxon>Basidiomycota</taxon>
        <taxon>Pucciniomycotina</taxon>
        <taxon>Microbotryomycetes</taxon>
        <taxon>Sporidiobolales</taxon>
        <taxon>Sporidiobolaceae</taxon>
        <taxon>Rhodotorula</taxon>
    </lineage>
</organism>